<comment type="subcellular location">
    <subcellularLocation>
        <location evidence="17">Endoplasmic reticulum membrane</location>
        <topology evidence="17">Multi-pass membrane protein</topology>
    </subcellularLocation>
    <subcellularLocation>
        <location evidence="1">Membrane</location>
        <topology evidence="1">Multi-pass membrane protein</topology>
    </subcellularLocation>
</comment>
<reference evidence="19" key="1">
    <citation type="submission" date="2020-02" db="EMBL/GenBank/DDBJ databases">
        <authorList>
            <person name="Palmer J.M."/>
        </authorList>
    </citation>
    <scope>NUCLEOTIDE SEQUENCE</scope>
    <source>
        <strain evidence="19">EPUS1.4</strain>
        <tissue evidence="19">Thallus</tissue>
    </source>
</reference>
<dbReference type="InterPro" id="IPR007482">
    <property type="entry name" value="Tyr_Pase-like_PTPLA"/>
</dbReference>
<keyword evidence="17" id="KW-0256">Endoplasmic reticulum</keyword>
<keyword evidence="14 17" id="KW-0275">Fatty acid biosynthesis</keyword>
<name>A0A8H7AFK9_9EURO</name>
<evidence type="ECO:0000256" key="6">
    <source>
        <dbReference type="ARBA" id="ARBA00022598"/>
    </source>
</evidence>
<evidence type="ECO:0000256" key="17">
    <source>
        <dbReference type="RuleBase" id="RU363109"/>
    </source>
</evidence>
<dbReference type="InterPro" id="IPR014729">
    <property type="entry name" value="Rossmann-like_a/b/a_fold"/>
</dbReference>
<dbReference type="InterPro" id="IPR048267">
    <property type="entry name" value="Arginosuc_syn_N"/>
</dbReference>
<keyword evidence="12 17" id="KW-0443">Lipid metabolism</keyword>
<comment type="function">
    <text evidence="17">Catalyzes the third of the four reactions of the long-chain fatty acids elongation cycle. This endoplasmic reticulum-bound enzymatic process, allows the addition of two carbons to the chain of long- and very long-chain fatty acids/VLCFAs per cycle. This enzyme catalyzes the dehydration of the 3-hydroxyacyl-CoA intermediate into trans-2,3-enoyl-CoA, within each cycle of fatty acid elongation. Thereby, it participates to the production of VLCFAs of different chain lengths that are involved in multiple biological processes as precursors of membrane lipids and lipid mediators.</text>
</comment>
<dbReference type="GO" id="GO:0016874">
    <property type="term" value="F:ligase activity"/>
    <property type="evidence" value="ECO:0007669"/>
    <property type="project" value="UniProtKB-KW"/>
</dbReference>
<evidence type="ECO:0000256" key="4">
    <source>
        <dbReference type="ARBA" id="ARBA00013122"/>
    </source>
</evidence>
<dbReference type="GO" id="GO:0030148">
    <property type="term" value="P:sphingolipid biosynthetic process"/>
    <property type="evidence" value="ECO:0007669"/>
    <property type="project" value="TreeGrafter"/>
</dbReference>
<evidence type="ECO:0000256" key="10">
    <source>
        <dbReference type="ARBA" id="ARBA00022840"/>
    </source>
</evidence>
<keyword evidence="7 17" id="KW-0812">Transmembrane</keyword>
<dbReference type="Pfam" id="PF04387">
    <property type="entry name" value="PTPLA"/>
    <property type="match status" value="1"/>
</dbReference>
<evidence type="ECO:0000313" key="20">
    <source>
        <dbReference type="Proteomes" id="UP000606974"/>
    </source>
</evidence>
<dbReference type="SUPFAM" id="SSF52402">
    <property type="entry name" value="Adenine nucleotide alpha hydrolases-like"/>
    <property type="match status" value="1"/>
</dbReference>
<dbReference type="PANTHER" id="PTHR11035">
    <property type="entry name" value="VERY-LONG-CHAIN (3R)-3-HYDROXYACYL-COA DEHYDRATASE"/>
    <property type="match status" value="1"/>
</dbReference>
<dbReference type="Proteomes" id="UP000606974">
    <property type="component" value="Unassembled WGS sequence"/>
</dbReference>
<keyword evidence="6" id="KW-0436">Ligase</keyword>
<dbReference type="EC" id="4.2.1.134" evidence="4 17"/>
<dbReference type="GO" id="GO:0102158">
    <property type="term" value="F:very-long-chain (3R)-3-hydroxyacyl-CoA dehydratase activity"/>
    <property type="evidence" value="ECO:0007669"/>
    <property type="project" value="UniProtKB-EC"/>
</dbReference>
<comment type="caution">
    <text evidence="19">The sequence shown here is derived from an EMBL/GenBank/DDBJ whole genome shotgun (WGS) entry which is preliminary data.</text>
</comment>
<dbReference type="GO" id="GO:0005524">
    <property type="term" value="F:ATP binding"/>
    <property type="evidence" value="ECO:0007669"/>
    <property type="project" value="UniProtKB-KW"/>
</dbReference>
<proteinExistence type="inferred from homology"/>
<comment type="pathway">
    <text evidence="2 17">Lipid metabolism; fatty acid biosynthesis.</text>
</comment>
<protein>
    <recommendedName>
        <fullName evidence="4 17">Very-long-chain (3R)-3-hydroxyacyl-CoA dehydratase</fullName>
        <ecNumber evidence="4 17">4.2.1.134</ecNumber>
    </recommendedName>
</protein>
<comment type="similarity">
    <text evidence="3 17">Belongs to the very long-chain fatty acids dehydratase HACD family.</text>
</comment>
<keyword evidence="11 17" id="KW-1133">Transmembrane helix</keyword>
<dbReference type="UniPathway" id="UPA00094"/>
<dbReference type="GO" id="GO:0030497">
    <property type="term" value="P:fatty acid elongation"/>
    <property type="evidence" value="ECO:0007669"/>
    <property type="project" value="TreeGrafter"/>
</dbReference>
<organism evidence="19 20">
    <name type="scientific">Endocarpon pusillum</name>
    <dbReference type="NCBI Taxonomy" id="364733"/>
    <lineage>
        <taxon>Eukaryota</taxon>
        <taxon>Fungi</taxon>
        <taxon>Dikarya</taxon>
        <taxon>Ascomycota</taxon>
        <taxon>Pezizomycotina</taxon>
        <taxon>Eurotiomycetes</taxon>
        <taxon>Chaetothyriomycetidae</taxon>
        <taxon>Verrucariales</taxon>
        <taxon>Verrucariaceae</taxon>
        <taxon>Endocarpon</taxon>
    </lineage>
</organism>
<evidence type="ECO:0000256" key="2">
    <source>
        <dbReference type="ARBA" id="ARBA00005194"/>
    </source>
</evidence>
<dbReference type="OrthoDB" id="46988at2759"/>
<keyword evidence="5 17" id="KW-0444">Lipid biosynthesis</keyword>
<evidence type="ECO:0000256" key="11">
    <source>
        <dbReference type="ARBA" id="ARBA00022989"/>
    </source>
</evidence>
<evidence type="ECO:0000256" key="5">
    <source>
        <dbReference type="ARBA" id="ARBA00022516"/>
    </source>
</evidence>
<dbReference type="Gene3D" id="3.40.50.620">
    <property type="entry name" value="HUPs"/>
    <property type="match status" value="1"/>
</dbReference>
<feature type="transmembrane region" description="Helical" evidence="17">
    <location>
        <begin position="204"/>
        <end position="224"/>
    </location>
</feature>
<keyword evidence="20" id="KW-1185">Reference proteome</keyword>
<evidence type="ECO:0000256" key="9">
    <source>
        <dbReference type="ARBA" id="ARBA00022832"/>
    </source>
</evidence>
<feature type="transmembrane region" description="Helical" evidence="17">
    <location>
        <begin position="94"/>
        <end position="113"/>
    </location>
</feature>
<keyword evidence="13 17" id="KW-0472">Membrane</keyword>
<evidence type="ECO:0000256" key="15">
    <source>
        <dbReference type="ARBA" id="ARBA00023239"/>
    </source>
</evidence>
<evidence type="ECO:0000256" key="3">
    <source>
        <dbReference type="ARBA" id="ARBA00007811"/>
    </source>
</evidence>
<accession>A0A8H7AFK9</accession>
<evidence type="ECO:0000256" key="1">
    <source>
        <dbReference type="ARBA" id="ARBA00004141"/>
    </source>
</evidence>
<gene>
    <name evidence="19" type="ORF">GJ744_012113</name>
</gene>
<keyword evidence="10" id="KW-0067">ATP-binding</keyword>
<evidence type="ECO:0000256" key="8">
    <source>
        <dbReference type="ARBA" id="ARBA00022741"/>
    </source>
</evidence>
<dbReference type="GO" id="GO:0042761">
    <property type="term" value="P:very long-chain fatty acid biosynthetic process"/>
    <property type="evidence" value="ECO:0007669"/>
    <property type="project" value="TreeGrafter"/>
</dbReference>
<evidence type="ECO:0000259" key="18">
    <source>
        <dbReference type="Pfam" id="PF00764"/>
    </source>
</evidence>
<dbReference type="Pfam" id="PF00764">
    <property type="entry name" value="Arginosuc_synth"/>
    <property type="match status" value="1"/>
</dbReference>
<feature type="transmembrane region" description="Helical" evidence="17">
    <location>
        <begin position="21"/>
        <end position="48"/>
    </location>
</feature>
<evidence type="ECO:0000313" key="19">
    <source>
        <dbReference type="EMBL" id="KAF7506221.1"/>
    </source>
</evidence>
<feature type="domain" description="Arginosuccinate synthase-like N-terminal" evidence="18">
    <location>
        <begin position="249"/>
        <end position="292"/>
    </location>
</feature>
<dbReference type="PANTHER" id="PTHR11035:SF3">
    <property type="entry name" value="VERY-LONG-CHAIN (3R)-3-HYDROXYACYL-COA DEHYDRATASE"/>
    <property type="match status" value="1"/>
</dbReference>
<feature type="transmembrane region" description="Helical" evidence="17">
    <location>
        <begin position="133"/>
        <end position="152"/>
    </location>
</feature>
<evidence type="ECO:0000256" key="13">
    <source>
        <dbReference type="ARBA" id="ARBA00023136"/>
    </source>
</evidence>
<feature type="transmembrane region" description="Helical" evidence="17">
    <location>
        <begin position="60"/>
        <end position="82"/>
    </location>
</feature>
<dbReference type="AlphaFoldDB" id="A0A8H7AFK9"/>
<evidence type="ECO:0000256" key="7">
    <source>
        <dbReference type="ARBA" id="ARBA00022692"/>
    </source>
</evidence>
<feature type="transmembrane region" description="Helical" evidence="17">
    <location>
        <begin position="173"/>
        <end position="192"/>
    </location>
</feature>
<keyword evidence="8" id="KW-0547">Nucleotide-binding</keyword>
<keyword evidence="15 17" id="KW-0456">Lyase</keyword>
<evidence type="ECO:0000256" key="16">
    <source>
        <dbReference type="ARBA" id="ARBA00036671"/>
    </source>
</evidence>
<dbReference type="EMBL" id="JAACFV010000091">
    <property type="protein sequence ID" value="KAF7506221.1"/>
    <property type="molecule type" value="Genomic_DNA"/>
</dbReference>
<dbReference type="GO" id="GO:0005789">
    <property type="term" value="C:endoplasmic reticulum membrane"/>
    <property type="evidence" value="ECO:0007669"/>
    <property type="project" value="UniProtKB-SubCell"/>
</dbReference>
<evidence type="ECO:0000256" key="12">
    <source>
        <dbReference type="ARBA" id="ARBA00023098"/>
    </source>
</evidence>
<evidence type="ECO:0000256" key="14">
    <source>
        <dbReference type="ARBA" id="ARBA00023160"/>
    </source>
</evidence>
<comment type="catalytic activity">
    <reaction evidence="16 17">
        <text>a very-long-chain (3R)-3-hydroxyacyl-CoA = a very-long-chain (2E)-enoyl-CoA + H2O</text>
        <dbReference type="Rhea" id="RHEA:45812"/>
        <dbReference type="ChEBI" id="CHEBI:15377"/>
        <dbReference type="ChEBI" id="CHEBI:83728"/>
        <dbReference type="ChEBI" id="CHEBI:85440"/>
        <dbReference type="EC" id="4.2.1.134"/>
    </reaction>
</comment>
<sequence>MEDLAYPNTRRAQPLLSRKNYFLAYNGACLVLWSILTLRAIFLIPILFIHDHLYGLHEALHPLLAATQSIAVLEVLHSLVGIVRASPLTTGMQVASRLLLVWGVVGAFPEIVVRSRVFGVRVQHYPGTKGGPYAYAGILLAWGITECIRYGFFVWKEGLGEGRVPKWLTWLRYNTFFVLYPLGILSECWLIYCALEPAAESMPAYNMALKAVLLIYVPGSYILYTHMMGYINQSVISSHNSTLARNSVYSGGLGTSCILPWLLDQGHEVVCFLADVGQQEDWAEVRAQAKRLVPRR</sequence>
<keyword evidence="9 17" id="KW-0276">Fatty acid metabolism</keyword>